<dbReference type="RefSeq" id="XP_002175238.1">
    <property type="nucleotide sequence ID" value="XM_002175202.1"/>
</dbReference>
<dbReference type="GO" id="GO:0071014">
    <property type="term" value="C:post-mRNA release spliceosomal complex"/>
    <property type="evidence" value="ECO:0007669"/>
    <property type="project" value="EnsemblFungi"/>
</dbReference>
<evidence type="ECO:0000313" key="10">
    <source>
        <dbReference type="EMBL" id="EEB08945.1"/>
    </source>
</evidence>
<dbReference type="OrthoDB" id="10259600at2759"/>
<dbReference type="PROSITE" id="PS50102">
    <property type="entry name" value="RRM"/>
    <property type="match status" value="1"/>
</dbReference>
<dbReference type="VEuPathDB" id="FungiDB:SJAG_04117"/>
<dbReference type="GO" id="GO:0008380">
    <property type="term" value="P:RNA splicing"/>
    <property type="evidence" value="ECO:0007669"/>
    <property type="project" value="UniProtKB-KW"/>
</dbReference>
<keyword evidence="6" id="KW-0539">Nucleus</keyword>
<name>B6K5Z1_SCHJY</name>
<evidence type="ECO:0000256" key="8">
    <source>
        <dbReference type="SAM" id="MobiDB-lite"/>
    </source>
</evidence>
<sequence>MLSRPKSDIQKAEWEENEFPSVCERCLGDNPYIRMTKESYGQECKICSRPCTVFRWLVSREQRQKHTEICVACARMKNCCQSCMLDLQFGLPMALRDAALKLVDSGPTNDINREFFAQNNQQQYEGSETPYDNRKASTVARNLVKRVEKRDPYPKKNPRRTVADNEAKQLLRTAKAADAAAGVDRPTFPIAKIANGQVTLSVNMEPPKDKKIASLFLIGVEDELADYKIRKHFEQFGPVRSVVCSHKAKCAFVNFKSRAAAESAASAYPKGEVFIDGFKLRVQWGKPRALGGGDAEERNSKLAKLVMKGSVQNKSVARVGDSAERASNVEETKVKQEIAEPVGSTQHHYPSQKR</sequence>
<evidence type="ECO:0000256" key="7">
    <source>
        <dbReference type="PROSITE-ProRule" id="PRU00176"/>
    </source>
</evidence>
<dbReference type="GO" id="GO:0006397">
    <property type="term" value="P:mRNA processing"/>
    <property type="evidence" value="ECO:0007669"/>
    <property type="project" value="UniProtKB-KW"/>
</dbReference>
<gene>
    <name evidence="11" type="primary">cwf5</name>
    <name evidence="10" type="ORF">SJAG_04117</name>
</gene>
<dbReference type="InterPro" id="IPR039171">
    <property type="entry name" value="Cwc2/Slt11"/>
</dbReference>
<evidence type="ECO:0000256" key="5">
    <source>
        <dbReference type="ARBA" id="ARBA00023187"/>
    </source>
</evidence>
<keyword evidence="12" id="KW-1185">Reference proteome</keyword>
<dbReference type="GO" id="GO:0017070">
    <property type="term" value="F:U6 snRNA binding"/>
    <property type="evidence" value="ECO:0000318"/>
    <property type="project" value="GO_Central"/>
</dbReference>
<dbReference type="eggNOG" id="KOG0153">
    <property type="taxonomic scope" value="Eukaryota"/>
</dbReference>
<dbReference type="GO" id="GO:0000974">
    <property type="term" value="C:Prp19 complex"/>
    <property type="evidence" value="ECO:0000318"/>
    <property type="project" value="GO_Central"/>
</dbReference>
<evidence type="ECO:0000256" key="2">
    <source>
        <dbReference type="ARBA" id="ARBA00022664"/>
    </source>
</evidence>
<feature type="compositionally biased region" description="Polar residues" evidence="8">
    <location>
        <begin position="343"/>
        <end position="354"/>
    </location>
</feature>
<evidence type="ECO:0000313" key="12">
    <source>
        <dbReference type="Proteomes" id="UP000001744"/>
    </source>
</evidence>
<dbReference type="OMA" id="CPLRVQW"/>
<evidence type="ECO:0000256" key="3">
    <source>
        <dbReference type="ARBA" id="ARBA00022728"/>
    </source>
</evidence>
<evidence type="ECO:0000256" key="6">
    <source>
        <dbReference type="ARBA" id="ARBA00023242"/>
    </source>
</evidence>
<accession>B6K5Z1</accession>
<keyword evidence="2" id="KW-0507">mRNA processing</keyword>
<evidence type="ECO:0000256" key="1">
    <source>
        <dbReference type="ARBA" id="ARBA00004123"/>
    </source>
</evidence>
<dbReference type="FunFam" id="3.30.70.330:FF:000396">
    <property type="entry name" value="Putative Pre-mRNA-splicing factor slt11"/>
    <property type="match status" value="1"/>
</dbReference>
<reference evidence="10 12" key="1">
    <citation type="journal article" date="2011" name="Science">
        <title>Comparative functional genomics of the fission yeasts.</title>
        <authorList>
            <person name="Rhind N."/>
            <person name="Chen Z."/>
            <person name="Yassour M."/>
            <person name="Thompson D.A."/>
            <person name="Haas B.J."/>
            <person name="Habib N."/>
            <person name="Wapinski I."/>
            <person name="Roy S."/>
            <person name="Lin M.F."/>
            <person name="Heiman D.I."/>
            <person name="Young S.K."/>
            <person name="Furuya K."/>
            <person name="Guo Y."/>
            <person name="Pidoux A."/>
            <person name="Chen H.M."/>
            <person name="Robbertse B."/>
            <person name="Goldberg J.M."/>
            <person name="Aoki K."/>
            <person name="Bayne E.H."/>
            <person name="Berlin A.M."/>
            <person name="Desjardins C.A."/>
            <person name="Dobbs E."/>
            <person name="Dukaj L."/>
            <person name="Fan L."/>
            <person name="FitzGerald M.G."/>
            <person name="French C."/>
            <person name="Gujja S."/>
            <person name="Hansen K."/>
            <person name="Keifenheim D."/>
            <person name="Levin J.Z."/>
            <person name="Mosher R.A."/>
            <person name="Mueller C.A."/>
            <person name="Pfiffner J."/>
            <person name="Priest M."/>
            <person name="Russ C."/>
            <person name="Smialowska A."/>
            <person name="Swoboda P."/>
            <person name="Sykes S.M."/>
            <person name="Vaughn M."/>
            <person name="Vengrova S."/>
            <person name="Yoder R."/>
            <person name="Zeng Q."/>
            <person name="Allshire R."/>
            <person name="Baulcombe D."/>
            <person name="Birren B.W."/>
            <person name="Brown W."/>
            <person name="Ekwall K."/>
            <person name="Kellis M."/>
            <person name="Leatherwood J."/>
            <person name="Levin H."/>
            <person name="Margalit H."/>
            <person name="Martienssen R."/>
            <person name="Nieduszynski C.A."/>
            <person name="Spatafora J.W."/>
            <person name="Friedman N."/>
            <person name="Dalgaard J.Z."/>
            <person name="Baumann P."/>
            <person name="Niki H."/>
            <person name="Regev A."/>
            <person name="Nusbaum C."/>
        </authorList>
    </citation>
    <scope>NUCLEOTIDE SEQUENCE [LARGE SCALE GENOMIC DNA]</scope>
    <source>
        <strain evidence="12">yFS275 / FY16936</strain>
    </source>
</reference>
<dbReference type="InterPro" id="IPR000504">
    <property type="entry name" value="RRM_dom"/>
</dbReference>
<evidence type="ECO:0000256" key="4">
    <source>
        <dbReference type="ARBA" id="ARBA00022884"/>
    </source>
</evidence>
<dbReference type="GO" id="GO:0071007">
    <property type="term" value="C:U2-type catalytic step 2 spliceosome"/>
    <property type="evidence" value="ECO:0000318"/>
    <property type="project" value="GO_Central"/>
</dbReference>
<dbReference type="PANTHER" id="PTHR14089">
    <property type="entry name" value="PRE-MRNA-SPLICING FACTOR RBM22"/>
    <property type="match status" value="1"/>
</dbReference>
<dbReference type="Pfam" id="PF21369">
    <property type="entry name" value="STL11_N"/>
    <property type="match status" value="1"/>
</dbReference>
<evidence type="ECO:0000313" key="11">
    <source>
        <dbReference type="JaponicusDB" id="SJAG_04117"/>
    </source>
</evidence>
<dbReference type="InterPro" id="IPR012677">
    <property type="entry name" value="Nucleotide-bd_a/b_plait_sf"/>
</dbReference>
<feature type="domain" description="RRM" evidence="9">
    <location>
        <begin position="213"/>
        <end position="287"/>
    </location>
</feature>
<keyword evidence="5" id="KW-0508">mRNA splicing</keyword>
<organism evidence="10 12">
    <name type="scientific">Schizosaccharomyces japonicus (strain yFS275 / FY16936)</name>
    <name type="common">Fission yeast</name>
    <dbReference type="NCBI Taxonomy" id="402676"/>
    <lineage>
        <taxon>Eukaryota</taxon>
        <taxon>Fungi</taxon>
        <taxon>Dikarya</taxon>
        <taxon>Ascomycota</taxon>
        <taxon>Taphrinomycotina</taxon>
        <taxon>Schizosaccharomycetes</taxon>
        <taxon>Schizosaccharomycetales</taxon>
        <taxon>Schizosaccharomycetaceae</taxon>
        <taxon>Schizosaccharomyces</taxon>
    </lineage>
</organism>
<protein>
    <submittedName>
        <fullName evidence="10">RNA-binding protein Cwf5</fullName>
    </submittedName>
</protein>
<feature type="compositionally biased region" description="Basic and acidic residues" evidence="8">
    <location>
        <begin position="321"/>
        <end position="338"/>
    </location>
</feature>
<dbReference type="PANTHER" id="PTHR14089:SF6">
    <property type="entry name" value="PRE-MRNA-SPLICING FACTOR RBM22"/>
    <property type="match status" value="1"/>
</dbReference>
<proteinExistence type="predicted"/>
<dbReference type="AlphaFoldDB" id="B6K5Z1"/>
<dbReference type="EMBL" id="KE651167">
    <property type="protein sequence ID" value="EEB08945.1"/>
    <property type="molecule type" value="Genomic_DNA"/>
</dbReference>
<dbReference type="Proteomes" id="UP000001744">
    <property type="component" value="Unassembled WGS sequence"/>
</dbReference>
<dbReference type="InterPro" id="IPR035979">
    <property type="entry name" value="RBD_domain_sf"/>
</dbReference>
<keyword evidence="4 7" id="KW-0694">RNA-binding</keyword>
<dbReference type="JaponicusDB" id="SJAG_04117">
    <property type="gene designation" value="cwf5"/>
</dbReference>
<evidence type="ECO:0000259" key="9">
    <source>
        <dbReference type="PROSITE" id="PS50102"/>
    </source>
</evidence>
<dbReference type="STRING" id="402676.B6K5Z1"/>
<comment type="subcellular location">
    <subcellularLocation>
        <location evidence="1">Nucleus</location>
    </subcellularLocation>
</comment>
<dbReference type="GO" id="GO:0071006">
    <property type="term" value="C:U2-type catalytic step 1 spliceosome"/>
    <property type="evidence" value="ECO:0000318"/>
    <property type="project" value="GO_Central"/>
</dbReference>
<dbReference type="Pfam" id="PF00076">
    <property type="entry name" value="RRM_1"/>
    <property type="match status" value="1"/>
</dbReference>
<dbReference type="InterPro" id="IPR048995">
    <property type="entry name" value="STL11/RBM22-like_N"/>
</dbReference>
<feature type="region of interest" description="Disordered" evidence="8">
    <location>
        <begin position="313"/>
        <end position="354"/>
    </location>
</feature>
<dbReference type="SMART" id="SM00360">
    <property type="entry name" value="RRM"/>
    <property type="match status" value="1"/>
</dbReference>
<dbReference type="GO" id="GO:0036002">
    <property type="term" value="F:pre-mRNA binding"/>
    <property type="evidence" value="ECO:0000318"/>
    <property type="project" value="GO_Central"/>
</dbReference>
<dbReference type="SUPFAM" id="SSF54928">
    <property type="entry name" value="RNA-binding domain, RBD"/>
    <property type="match status" value="1"/>
</dbReference>
<dbReference type="HOGENOM" id="CLU_027112_0_0_1"/>
<keyword evidence="3" id="KW-0747">Spliceosome</keyword>
<dbReference type="GeneID" id="7049287"/>
<dbReference type="Gene3D" id="3.30.70.330">
    <property type="match status" value="1"/>
</dbReference>